<dbReference type="Pfam" id="PF16410">
    <property type="entry name" value="DUF5018"/>
    <property type="match status" value="1"/>
</dbReference>
<dbReference type="AlphaFoldDB" id="A0AA37I401"/>
<evidence type="ECO:0000256" key="1">
    <source>
        <dbReference type="SAM" id="SignalP"/>
    </source>
</evidence>
<dbReference type="Proteomes" id="UP000887043">
    <property type="component" value="Unassembled WGS sequence"/>
</dbReference>
<keyword evidence="1" id="KW-0732">Signal</keyword>
<dbReference type="Pfam" id="PF16324">
    <property type="entry name" value="DUF4960"/>
    <property type="match status" value="1"/>
</dbReference>
<accession>A0AA37I401</accession>
<comment type="caution">
    <text evidence="4">The sequence shown here is derived from an EMBL/GenBank/DDBJ whole genome shotgun (WGS) entry which is preliminary data.</text>
</comment>
<feature type="domain" description="DUF5018" evidence="3">
    <location>
        <begin position="116"/>
        <end position="199"/>
    </location>
</feature>
<dbReference type="RefSeq" id="WP_039869793.1">
    <property type="nucleotide sequence ID" value="NZ_BPTR01000001.1"/>
</dbReference>
<protein>
    <recommendedName>
        <fullName evidence="6">DUF4960 domain-containing protein</fullName>
    </recommendedName>
</protein>
<dbReference type="PROSITE" id="PS51257">
    <property type="entry name" value="PROKAR_LIPOPROTEIN"/>
    <property type="match status" value="1"/>
</dbReference>
<reference evidence="4" key="1">
    <citation type="submission" date="2021-08" db="EMBL/GenBank/DDBJ databases">
        <title>Prevotella lacticifex sp. nov., isolated from rumen of cow.</title>
        <authorList>
            <person name="Shinkai T."/>
            <person name="Ikeyama N."/>
            <person name="Kumagai M."/>
            <person name="Ohmori H."/>
            <person name="Sakamoto M."/>
            <person name="Ohkuma M."/>
            <person name="Mitsumori M."/>
        </authorList>
    </citation>
    <scope>NUCLEOTIDE SEQUENCE</scope>
    <source>
        <strain evidence="4">DSM 11371</strain>
    </source>
</reference>
<evidence type="ECO:0008006" key="6">
    <source>
        <dbReference type="Google" id="ProtNLM"/>
    </source>
</evidence>
<proteinExistence type="predicted"/>
<feature type="chain" id="PRO_5041450896" description="DUF4960 domain-containing protein" evidence="1">
    <location>
        <begin position="23"/>
        <end position="463"/>
    </location>
</feature>
<dbReference type="InterPro" id="IPR032526">
    <property type="entry name" value="DUF4960"/>
</dbReference>
<dbReference type="EMBL" id="BPTR01000001">
    <property type="protein sequence ID" value="GJG28701.1"/>
    <property type="molecule type" value="Genomic_DNA"/>
</dbReference>
<evidence type="ECO:0000259" key="3">
    <source>
        <dbReference type="Pfam" id="PF16410"/>
    </source>
</evidence>
<evidence type="ECO:0000259" key="2">
    <source>
        <dbReference type="Pfam" id="PF16324"/>
    </source>
</evidence>
<dbReference type="Gene3D" id="2.60.40.2340">
    <property type="match status" value="1"/>
</dbReference>
<dbReference type="InterPro" id="IPR032186">
    <property type="entry name" value="DUF5018"/>
</dbReference>
<feature type="signal peptide" evidence="1">
    <location>
        <begin position="1"/>
        <end position="22"/>
    </location>
</feature>
<sequence length="463" mass="50869">MKTIFKYILCMAAILLSACSNDNVSDLQLSGDCMVESIKLDDFEGTVNLTNRTITVRLPEIYDASAMKVTELTLSDGATCDIQAGQTLNMEAAKVLHVKNGDVYIDWTLQVVNDEARIKQFVINDIYTGIIDQDNRTITLYVPHSLDITNLVPTITYSDGATITPATGVAQDFTNPVTYEVVNNSAKSTYTVTVNAIDKPAALFIGEASNLNGLDPEAKEACLWMLANVPNSLYASFADIENNTIDLSNCKVMWWHYHVDGGVDGHDVFAARATKALAAKNQLRSFYENGGSFLLTRYATNLPSFIGVTGDDEWTTPNNCWGQDESGAELCGGPWTFRMYEGQDGHALYQGLIKGDNTNEVYCTDAGYHITNSTAQYHIGTDWGDYPDYNAWTSRTGATILGVGGDGAIVAWEYPRTATKGGIICIGSGCYDWYSYTYEAGYTENYHKNIATMTKNAINYLMK</sequence>
<evidence type="ECO:0000313" key="5">
    <source>
        <dbReference type="Proteomes" id="UP000887043"/>
    </source>
</evidence>
<organism evidence="4 5">
    <name type="scientific">Segatella bryantii</name>
    <name type="common">Prevotella bryantii</name>
    <dbReference type="NCBI Taxonomy" id="77095"/>
    <lineage>
        <taxon>Bacteria</taxon>
        <taxon>Pseudomonadati</taxon>
        <taxon>Bacteroidota</taxon>
        <taxon>Bacteroidia</taxon>
        <taxon>Bacteroidales</taxon>
        <taxon>Prevotellaceae</taxon>
        <taxon>Segatella</taxon>
    </lineage>
</organism>
<name>A0AA37I401_SEGBR</name>
<evidence type="ECO:0000313" key="4">
    <source>
        <dbReference type="EMBL" id="GJG28701.1"/>
    </source>
</evidence>
<gene>
    <name evidence="4" type="ORF">PRRU23_24010</name>
</gene>
<feature type="domain" description="DUF4960" evidence="2">
    <location>
        <begin position="204"/>
        <end position="461"/>
    </location>
</feature>